<gene>
    <name evidence="1" type="ORF">E2562_032204</name>
</gene>
<dbReference type="EMBL" id="SPHZ02000002">
    <property type="protein sequence ID" value="KAF0930366.1"/>
    <property type="molecule type" value="Genomic_DNA"/>
</dbReference>
<protein>
    <submittedName>
        <fullName evidence="1">Uncharacterized protein</fullName>
    </submittedName>
</protein>
<accession>A0A6G1F0E7</accession>
<organism evidence="1 2">
    <name type="scientific">Oryza meyeriana var. granulata</name>
    <dbReference type="NCBI Taxonomy" id="110450"/>
    <lineage>
        <taxon>Eukaryota</taxon>
        <taxon>Viridiplantae</taxon>
        <taxon>Streptophyta</taxon>
        <taxon>Embryophyta</taxon>
        <taxon>Tracheophyta</taxon>
        <taxon>Spermatophyta</taxon>
        <taxon>Magnoliopsida</taxon>
        <taxon>Liliopsida</taxon>
        <taxon>Poales</taxon>
        <taxon>Poaceae</taxon>
        <taxon>BOP clade</taxon>
        <taxon>Oryzoideae</taxon>
        <taxon>Oryzeae</taxon>
        <taxon>Oryzinae</taxon>
        <taxon>Oryza</taxon>
        <taxon>Oryza meyeriana</taxon>
    </lineage>
</organism>
<dbReference type="AlphaFoldDB" id="A0A6G1F0E7"/>
<dbReference type="Proteomes" id="UP000479710">
    <property type="component" value="Unassembled WGS sequence"/>
</dbReference>
<evidence type="ECO:0000313" key="1">
    <source>
        <dbReference type="EMBL" id="KAF0930366.1"/>
    </source>
</evidence>
<name>A0A6G1F0E7_9ORYZ</name>
<proteinExistence type="predicted"/>
<sequence length="92" mass="10856">FGHGGGMGEAWDLRTSGVHRIDRYRDMGIRPHYMCDQQIKEHCNSYDFAKLVCVKPLCYLTCKIFFQKHMRSYSCEGTWPERKCVCYACYDN</sequence>
<feature type="non-terminal residue" evidence="1">
    <location>
        <position position="1"/>
    </location>
</feature>
<keyword evidence="2" id="KW-1185">Reference proteome</keyword>
<dbReference type="OrthoDB" id="10337287at2759"/>
<evidence type="ECO:0000313" key="2">
    <source>
        <dbReference type="Proteomes" id="UP000479710"/>
    </source>
</evidence>
<reference evidence="1 2" key="1">
    <citation type="submission" date="2019-11" db="EMBL/GenBank/DDBJ databases">
        <title>Whole genome sequence of Oryza granulata.</title>
        <authorList>
            <person name="Li W."/>
        </authorList>
    </citation>
    <scope>NUCLEOTIDE SEQUENCE [LARGE SCALE GENOMIC DNA]</scope>
    <source>
        <strain evidence="2">cv. Menghai</strain>
        <tissue evidence="1">Leaf</tissue>
    </source>
</reference>
<comment type="caution">
    <text evidence="1">The sequence shown here is derived from an EMBL/GenBank/DDBJ whole genome shotgun (WGS) entry which is preliminary data.</text>
</comment>